<proteinExistence type="predicted"/>
<dbReference type="EMBL" id="KL660643">
    <property type="protein sequence ID" value="KFA64921.1"/>
    <property type="molecule type" value="Genomic_DNA"/>
</dbReference>
<evidence type="ECO:0000313" key="2">
    <source>
        <dbReference type="Proteomes" id="UP000028524"/>
    </source>
</evidence>
<dbReference type="Proteomes" id="UP000028524">
    <property type="component" value="Unassembled WGS sequence"/>
</dbReference>
<accession>A0A084QLT6</accession>
<dbReference type="AlphaFoldDB" id="A0A084QLT6"/>
<gene>
    <name evidence="1" type="ORF">S40285_10044</name>
</gene>
<name>A0A084QLT6_STAC4</name>
<dbReference type="HOGENOM" id="CLU_1563899_0_0_1"/>
<reference evidence="1 2" key="1">
    <citation type="journal article" date="2014" name="BMC Genomics">
        <title>Comparative genome sequencing reveals chemotype-specific gene clusters in the toxigenic black mold Stachybotrys.</title>
        <authorList>
            <person name="Semeiks J."/>
            <person name="Borek D."/>
            <person name="Otwinowski Z."/>
            <person name="Grishin N.V."/>
        </authorList>
    </citation>
    <scope>NUCLEOTIDE SEQUENCE [LARGE SCALE GENOMIC DNA]</scope>
    <source>
        <strain evidence="1 2">IBT 40285</strain>
    </source>
</reference>
<evidence type="ECO:0000313" key="1">
    <source>
        <dbReference type="EMBL" id="KFA64921.1"/>
    </source>
</evidence>
<sequence>MDAWLGRFGCPSAGRTLDAEVIVDSTLSPDVAAGVQRARIQIREVVCEVKRQMTLPEYKVPQPAQPQVFALRSSIWSMAMLLSVVSCRYRPCRSRTCCREVYYDGDWNFDECPSSKNLDIEAFQDHVVRFKWKEDIAQGVRDNSGQELLVIKYGYQPLDSDEPADQSFITY</sequence>
<keyword evidence="2" id="KW-1185">Reference proteome</keyword>
<organism evidence="1 2">
    <name type="scientific">Stachybotrys chlorohalonatus (strain IBT 40285)</name>
    <dbReference type="NCBI Taxonomy" id="1283841"/>
    <lineage>
        <taxon>Eukaryota</taxon>
        <taxon>Fungi</taxon>
        <taxon>Dikarya</taxon>
        <taxon>Ascomycota</taxon>
        <taxon>Pezizomycotina</taxon>
        <taxon>Sordariomycetes</taxon>
        <taxon>Hypocreomycetidae</taxon>
        <taxon>Hypocreales</taxon>
        <taxon>Stachybotryaceae</taxon>
        <taxon>Stachybotrys</taxon>
    </lineage>
</organism>
<dbReference type="InParanoid" id="A0A084QLT6"/>
<protein>
    <submittedName>
        <fullName evidence="1">Uncharacterized protein</fullName>
    </submittedName>
</protein>